<evidence type="ECO:0000313" key="2">
    <source>
        <dbReference type="Proteomes" id="UP000033423"/>
    </source>
</evidence>
<keyword evidence="2" id="KW-1185">Reference proteome</keyword>
<dbReference type="InterPro" id="IPR051082">
    <property type="entry name" value="Pentapeptide-BTB/POZ_domain"/>
</dbReference>
<evidence type="ECO:0000313" key="1">
    <source>
        <dbReference type="EMBL" id="KJU81925.1"/>
    </source>
</evidence>
<comment type="caution">
    <text evidence="1">The sequence shown here is derived from an EMBL/GenBank/DDBJ whole genome shotgun (WGS) entry which is preliminary data.</text>
</comment>
<dbReference type="Gene3D" id="2.160.20.80">
    <property type="entry name" value="E3 ubiquitin-protein ligase SopA"/>
    <property type="match status" value="1"/>
</dbReference>
<protein>
    <submittedName>
        <fullName evidence="1">Low-complexity protein</fullName>
    </submittedName>
</protein>
<proteinExistence type="predicted"/>
<dbReference type="InterPro" id="IPR001646">
    <property type="entry name" value="5peptide_repeat"/>
</dbReference>
<organism evidence="1 2">
    <name type="scientific">Candidatus Magnetobacterium bavaricum</name>
    <dbReference type="NCBI Taxonomy" id="29290"/>
    <lineage>
        <taxon>Bacteria</taxon>
        <taxon>Pseudomonadati</taxon>
        <taxon>Nitrospirota</taxon>
        <taxon>Thermodesulfovibrionia</taxon>
        <taxon>Thermodesulfovibrionales</taxon>
        <taxon>Candidatus Magnetobacteriaceae</taxon>
        <taxon>Candidatus Magnetobacterium</taxon>
    </lineage>
</organism>
<dbReference type="PATRIC" id="fig|29290.4.peg.7774"/>
<dbReference type="PANTHER" id="PTHR14136:SF17">
    <property type="entry name" value="BTB_POZ DOMAIN-CONTAINING PROTEIN KCTD9"/>
    <property type="match status" value="1"/>
</dbReference>
<dbReference type="SUPFAM" id="SSF141571">
    <property type="entry name" value="Pentapeptide repeat-like"/>
    <property type="match status" value="1"/>
</dbReference>
<dbReference type="EMBL" id="LACI01002493">
    <property type="protein sequence ID" value="KJU81925.1"/>
    <property type="molecule type" value="Genomic_DNA"/>
</dbReference>
<accession>A0A0F3GJ18</accession>
<dbReference type="PANTHER" id="PTHR14136">
    <property type="entry name" value="BTB_POZ DOMAIN-CONTAINING PROTEIN KCTD9"/>
    <property type="match status" value="1"/>
</dbReference>
<reference evidence="1 2" key="1">
    <citation type="submission" date="2015-02" db="EMBL/GenBank/DDBJ databases">
        <title>Single-cell genomics of uncultivated deep-branching MTB reveals a conserved set of magnetosome genes.</title>
        <authorList>
            <person name="Kolinko S."/>
            <person name="Richter M."/>
            <person name="Glockner F.O."/>
            <person name="Brachmann A."/>
            <person name="Schuler D."/>
        </authorList>
    </citation>
    <scope>NUCLEOTIDE SEQUENCE [LARGE SCALE GENOMIC DNA]</scope>
    <source>
        <strain evidence="1">TM-1</strain>
    </source>
</reference>
<dbReference type="AlphaFoldDB" id="A0A0F3GJ18"/>
<name>A0A0F3GJ18_9BACT</name>
<dbReference type="Pfam" id="PF00805">
    <property type="entry name" value="Pentapeptide"/>
    <property type="match status" value="3"/>
</dbReference>
<sequence>MEEVIEELQLRDDKPGKGWDKQDALKYWCKICGPVAISSYIHDFLIRELRLRFPEEEPGKEILQWQEGFAKLFSYMLEHWMPIAEIEIETFRDMHFQSRNAEEALLVALNACALITKKGSDIKHPDATTFRNWLHRIRWQQSSTEPGLVVNFLSFLNLQKVDLSFANLRGAKLRGADLRGASLSGANLRETDLRGAKLERANLRGAYLRGAYLERTDLSKTDLREAILSGANLSEANLRGADFRGANFSEANLSGANLLGTDPSGANFMVPPHSSVVTLLSYSYSENAIL</sequence>
<gene>
    <name evidence="1" type="ORF">MBAV_005882</name>
</gene>
<dbReference type="Proteomes" id="UP000033423">
    <property type="component" value="Unassembled WGS sequence"/>
</dbReference>